<evidence type="ECO:0000256" key="1">
    <source>
        <dbReference type="ARBA" id="ARBA00023125"/>
    </source>
</evidence>
<keyword evidence="5" id="KW-1185">Reference proteome</keyword>
<dbReference type="InterPro" id="IPR001647">
    <property type="entry name" value="HTH_TetR"/>
</dbReference>
<protein>
    <submittedName>
        <fullName evidence="4">TetR/AcrR family transcriptional regulator</fullName>
    </submittedName>
</protein>
<gene>
    <name evidence="4" type="ORF">R3P96_06415</name>
</gene>
<evidence type="ECO:0000256" key="2">
    <source>
        <dbReference type="PROSITE-ProRule" id="PRU00335"/>
    </source>
</evidence>
<dbReference type="Pfam" id="PF00440">
    <property type="entry name" value="TetR_N"/>
    <property type="match status" value="1"/>
</dbReference>
<evidence type="ECO:0000259" key="3">
    <source>
        <dbReference type="PROSITE" id="PS50977"/>
    </source>
</evidence>
<dbReference type="PROSITE" id="PS50977">
    <property type="entry name" value="HTH_TETR_2"/>
    <property type="match status" value="1"/>
</dbReference>
<dbReference type="Proteomes" id="UP001185755">
    <property type="component" value="Unassembled WGS sequence"/>
</dbReference>
<accession>A0ABU4B9U9</accession>
<keyword evidence="1 2" id="KW-0238">DNA-binding</keyword>
<dbReference type="Gene3D" id="1.10.357.10">
    <property type="entry name" value="Tetracycline Repressor, domain 2"/>
    <property type="match status" value="1"/>
</dbReference>
<proteinExistence type="predicted"/>
<dbReference type="InterPro" id="IPR050109">
    <property type="entry name" value="HTH-type_TetR-like_transc_reg"/>
</dbReference>
<dbReference type="SUPFAM" id="SSF46689">
    <property type="entry name" value="Homeodomain-like"/>
    <property type="match status" value="1"/>
</dbReference>
<comment type="caution">
    <text evidence="4">The sequence shown here is derived from an EMBL/GenBank/DDBJ whole genome shotgun (WGS) entry which is preliminary data.</text>
</comment>
<dbReference type="PANTHER" id="PTHR30055">
    <property type="entry name" value="HTH-TYPE TRANSCRIPTIONAL REGULATOR RUTR"/>
    <property type="match status" value="1"/>
</dbReference>
<organism evidence="4 5">
    <name type="scientific">Rhodococcoides yunnanense</name>
    <dbReference type="NCBI Taxonomy" id="278209"/>
    <lineage>
        <taxon>Bacteria</taxon>
        <taxon>Bacillati</taxon>
        <taxon>Actinomycetota</taxon>
        <taxon>Actinomycetes</taxon>
        <taxon>Mycobacteriales</taxon>
        <taxon>Nocardiaceae</taxon>
        <taxon>Rhodococcoides</taxon>
    </lineage>
</organism>
<dbReference type="PANTHER" id="PTHR30055:SF226">
    <property type="entry name" value="HTH-TYPE TRANSCRIPTIONAL REGULATOR PKSA"/>
    <property type="match status" value="1"/>
</dbReference>
<name>A0ABU4B9U9_9NOCA</name>
<dbReference type="InterPro" id="IPR009057">
    <property type="entry name" value="Homeodomain-like_sf"/>
</dbReference>
<dbReference type="RefSeq" id="WP_317563668.1">
    <property type="nucleotide sequence ID" value="NZ_JAWLJX010000001.1"/>
</dbReference>
<reference evidence="4 5" key="1">
    <citation type="submission" date="2023-10" db="EMBL/GenBank/DDBJ databases">
        <title>Development of a sustainable strategy for remediation of hydrocarbon-contaminated territories based on the waste exchange concept.</title>
        <authorList>
            <person name="Krivoruchko A."/>
        </authorList>
    </citation>
    <scope>NUCLEOTIDE SEQUENCE [LARGE SCALE GENOMIC DNA]</scope>
    <source>
        <strain evidence="4 5">IEGM 1323</strain>
    </source>
</reference>
<evidence type="ECO:0000313" key="5">
    <source>
        <dbReference type="Proteomes" id="UP001185755"/>
    </source>
</evidence>
<evidence type="ECO:0000313" key="4">
    <source>
        <dbReference type="EMBL" id="MDV6260969.1"/>
    </source>
</evidence>
<comment type="caution">
    <text evidence="2">Lacks conserved residue(s) required for the propagation of feature annotation.</text>
</comment>
<dbReference type="SUPFAM" id="SSF48498">
    <property type="entry name" value="Tetracyclin repressor-like, C-terminal domain"/>
    <property type="match status" value="1"/>
</dbReference>
<feature type="domain" description="HTH tetR-type" evidence="3">
    <location>
        <begin position="13"/>
        <end position="74"/>
    </location>
</feature>
<dbReference type="Gene3D" id="1.10.10.60">
    <property type="entry name" value="Homeodomain-like"/>
    <property type="match status" value="1"/>
</dbReference>
<sequence length="203" mass="21852">MQVPSEQQTVTNRARREQIVSATIEVIASEGYRAATFQAIAARAGIKSTRTISYHFAGRDELIEAVVDSVLATVRSFMSGRSAGPFDSAGDALESAIRATVALNSAHGSSMQALMSIFLEHHPEGGWASYGPAEESVAMSPIQQILTDGQSAGEFTEFDTSIMAATIQRSLDGIAYLLRTHPDLDLEHYADELVATFRRATKG</sequence>
<dbReference type="InterPro" id="IPR036271">
    <property type="entry name" value="Tet_transcr_reg_TetR-rel_C_sf"/>
</dbReference>
<dbReference type="EMBL" id="JAWLJX010000001">
    <property type="protein sequence ID" value="MDV6260969.1"/>
    <property type="molecule type" value="Genomic_DNA"/>
</dbReference>